<keyword evidence="1" id="KW-0812">Transmembrane</keyword>
<proteinExistence type="predicted"/>
<evidence type="ECO:0000313" key="2">
    <source>
        <dbReference type="EMBL" id="GAN55278.1"/>
    </source>
</evidence>
<protein>
    <submittedName>
        <fullName evidence="2">Uncharacterized protein</fullName>
    </submittedName>
</protein>
<keyword evidence="3" id="KW-1185">Reference proteome</keyword>
<dbReference type="OrthoDB" id="7272469at2"/>
<feature type="transmembrane region" description="Helical" evidence="1">
    <location>
        <begin position="34"/>
        <end position="55"/>
    </location>
</feature>
<evidence type="ECO:0000313" key="3">
    <source>
        <dbReference type="Proteomes" id="UP000032679"/>
    </source>
</evidence>
<dbReference type="PIRSF" id="PIRSF028438">
    <property type="entry name" value="UCP028438"/>
    <property type="match status" value="1"/>
</dbReference>
<organism evidence="2 3">
    <name type="scientific">Tanticharoenia sakaeratensis NBRC 103193</name>
    <dbReference type="NCBI Taxonomy" id="1231623"/>
    <lineage>
        <taxon>Bacteria</taxon>
        <taxon>Pseudomonadati</taxon>
        <taxon>Pseudomonadota</taxon>
        <taxon>Alphaproteobacteria</taxon>
        <taxon>Acetobacterales</taxon>
        <taxon>Acetobacteraceae</taxon>
        <taxon>Tanticharoenia</taxon>
    </lineage>
</organism>
<dbReference type="RefSeq" id="WP_048850287.1">
    <property type="nucleotide sequence ID" value="NZ_BALE01000041.1"/>
</dbReference>
<name>A0A0D6MPT1_9PROT</name>
<dbReference type="Proteomes" id="UP000032679">
    <property type="component" value="Unassembled WGS sequence"/>
</dbReference>
<accession>A0A0D6MPT1</accession>
<dbReference type="STRING" id="1231623.Tasa_041_073"/>
<keyword evidence="1" id="KW-0472">Membrane</keyword>
<evidence type="ECO:0000256" key="1">
    <source>
        <dbReference type="SAM" id="Phobius"/>
    </source>
</evidence>
<dbReference type="EMBL" id="BALE01000041">
    <property type="protein sequence ID" value="GAN55278.1"/>
    <property type="molecule type" value="Genomic_DNA"/>
</dbReference>
<dbReference type="InterPro" id="IPR016884">
    <property type="entry name" value="UCP028438"/>
</dbReference>
<dbReference type="AlphaFoldDB" id="A0A0D6MPT1"/>
<sequence length="218" mass="22190">MATGDQSDFVRRLRSLLPNGWFPSPPASGEPEQAPVLVGILTGLASGLAWIWTLLVEAQAQTRLTTSAGTFIEAFANDVFGTGAFPRESGETDAAYIARIQASLIAKKNTRAAISAAVEAVTGAAPTIIETMNAADCHGYGCLATPAVGGGYGTATAGLRTGTLIGGQFFLIASNPNALTLSTIYAAVASAKAEGVIGWIQADAPSELGTFVVGANTV</sequence>
<keyword evidence="1" id="KW-1133">Transmembrane helix</keyword>
<gene>
    <name evidence="2" type="ORF">Tasa_041_073</name>
</gene>
<comment type="caution">
    <text evidence="2">The sequence shown here is derived from an EMBL/GenBank/DDBJ whole genome shotgun (WGS) entry which is preliminary data.</text>
</comment>
<reference evidence="2 3" key="1">
    <citation type="submission" date="2012-10" db="EMBL/GenBank/DDBJ databases">
        <title>Genome sequencing of Tanticharoenia sakaeratensis NBRC 103193.</title>
        <authorList>
            <person name="Azuma Y."/>
            <person name="Hadano H."/>
            <person name="Hirakawa H."/>
            <person name="Matsushita K."/>
        </authorList>
    </citation>
    <scope>NUCLEOTIDE SEQUENCE [LARGE SCALE GENOMIC DNA]</scope>
    <source>
        <strain evidence="2 3">NBRC 103193</strain>
    </source>
</reference>